<keyword evidence="1" id="KW-1134">Transmembrane beta strand</keyword>
<dbReference type="STRING" id="592028.GCWU000321_01702"/>
<dbReference type="InterPro" id="IPR051544">
    <property type="entry name" value="TPS_OM_transporter"/>
</dbReference>
<dbReference type="PANTHER" id="PTHR34597:SF3">
    <property type="entry name" value="OUTER MEMBRANE TRANSPORTER CDIB"/>
    <property type="match status" value="1"/>
</dbReference>
<dbReference type="PIRSF" id="PIRSF029745">
    <property type="entry name" value="FhaC"/>
    <property type="match status" value="1"/>
</dbReference>
<dbReference type="Gene3D" id="3.10.20.310">
    <property type="entry name" value="membrane protein fhac"/>
    <property type="match status" value="1"/>
</dbReference>
<evidence type="ECO:0000259" key="7">
    <source>
        <dbReference type="Pfam" id="PF17287"/>
    </source>
</evidence>
<keyword evidence="3" id="KW-0998">Cell outer membrane</keyword>
<dbReference type="Pfam" id="PF08479">
    <property type="entry name" value="POTRA_2"/>
    <property type="match status" value="1"/>
</dbReference>
<comment type="caution">
    <text evidence="8">The sequence shown here is derived from an EMBL/GenBank/DDBJ whole genome shotgun (WGS) entry which is preliminary data.</text>
</comment>
<sequence length="558" mass="62799">MQGKIVTAFIFLTMMTGAVSAAPVLDYTGAERLEEARQREEERQERLRIPRIENMGSSVNEKEEMQGAAGPVFRIDEIILSGQEEKFGWLQDIIQPHIHTDMGISSVNRLVKDLNAKLLDKGYVTSRIVIPEQNMKNGKLLLRLQTGRLHKIIYSRDSALIPWKNAFPIKEGDILNIRRLEQGLEQMKRVSSSDVSMKLLPAEEADMTDVELSITKGKQIKGSLSVDDSGLEDTGSIQWNAALGIDRLFNANDLFRISGNTDGSRDGYEKGTRGQGISYSIPRGWDTFTLRHNRYRYHRTVKSNPYDFISSGKTRITEFTFSHVMGRTKNEKYGWDISLTKRNAHYFINDMEIPVQAMDTTAMEIGLFDRVYTGSGTLYTRLGYKMGTGWFGAKPDTDNPASPKTHYKMWLLDIDWQKPLTLGHRPASFTTSLHGQWTTGGMRLYSTDMVSIGNRYTVRGFDGEYTLMGENGWYIRNELSSSLPRLHSSVYAGLDAGAVYGVSTEILTGRTIAGMALGMRGTFPSGLFYDTFISRALYKPDGFHTKTWAGGFTLGCQF</sequence>
<dbReference type="Pfam" id="PF03865">
    <property type="entry name" value="ShlB"/>
    <property type="match status" value="1"/>
</dbReference>
<dbReference type="Proteomes" id="UP000004736">
    <property type="component" value="Unassembled WGS sequence"/>
</dbReference>
<protein>
    <submittedName>
        <fullName evidence="8">POTRA domain protein, ShlB-type</fullName>
    </submittedName>
</protein>
<dbReference type="GeneID" id="78278226"/>
<dbReference type="GO" id="GO:0046819">
    <property type="term" value="P:protein secretion by the type V secretion system"/>
    <property type="evidence" value="ECO:0007669"/>
    <property type="project" value="TreeGrafter"/>
</dbReference>
<gene>
    <name evidence="8" type="ORF">GCWU000321_01702</name>
</gene>
<proteinExistence type="predicted"/>
<dbReference type="InterPro" id="IPR027282">
    <property type="entry name" value="TPS"/>
</dbReference>
<dbReference type="GO" id="GO:0098046">
    <property type="term" value="C:type V protein secretion system complex"/>
    <property type="evidence" value="ECO:0007669"/>
    <property type="project" value="TreeGrafter"/>
</dbReference>
<dbReference type="InterPro" id="IPR005565">
    <property type="entry name" value="Hemolysn_activator_HlyB_C"/>
</dbReference>
<evidence type="ECO:0000259" key="6">
    <source>
        <dbReference type="Pfam" id="PF08479"/>
    </source>
</evidence>
<evidence type="ECO:0000313" key="8">
    <source>
        <dbReference type="EMBL" id="EEW97706.1"/>
    </source>
</evidence>
<name>C9LQ70_9FIRM</name>
<dbReference type="GO" id="GO:0008320">
    <property type="term" value="F:protein transmembrane transporter activity"/>
    <property type="evidence" value="ECO:0007669"/>
    <property type="project" value="TreeGrafter"/>
</dbReference>
<evidence type="ECO:0000256" key="2">
    <source>
        <dbReference type="ARBA" id="ARBA00022692"/>
    </source>
</evidence>
<keyword evidence="1" id="KW-0472">Membrane</keyword>
<feature type="signal peptide" evidence="4">
    <location>
        <begin position="1"/>
        <end position="21"/>
    </location>
</feature>
<evidence type="ECO:0000256" key="1">
    <source>
        <dbReference type="ARBA" id="ARBA00022452"/>
    </source>
</evidence>
<dbReference type="RefSeq" id="WP_007070637.1">
    <property type="nucleotide sequence ID" value="NZ_GG698602.1"/>
</dbReference>
<feature type="domain" description="Haemolysin activator HlyB C-terminal" evidence="5">
    <location>
        <begin position="207"/>
        <end position="521"/>
    </location>
</feature>
<keyword evidence="9" id="KW-1185">Reference proteome</keyword>
<evidence type="ECO:0000256" key="4">
    <source>
        <dbReference type="SAM" id="SignalP"/>
    </source>
</evidence>
<evidence type="ECO:0000256" key="3">
    <source>
        <dbReference type="ARBA" id="ARBA00023237"/>
    </source>
</evidence>
<dbReference type="EMBL" id="ACIM02000001">
    <property type="protein sequence ID" value="EEW97706.1"/>
    <property type="molecule type" value="Genomic_DNA"/>
</dbReference>
<dbReference type="HOGENOM" id="CLU_020581_2_0_9"/>
<dbReference type="PANTHER" id="PTHR34597">
    <property type="entry name" value="SLR1661 PROTEIN"/>
    <property type="match status" value="1"/>
</dbReference>
<keyword evidence="4" id="KW-0732">Signal</keyword>
<dbReference type="InterPro" id="IPR035251">
    <property type="entry name" value="ShlB_POTRA"/>
</dbReference>
<accession>C9LQ70</accession>
<dbReference type="InterPro" id="IPR013686">
    <property type="entry name" value="Polypept-transport_assoc_ShlB"/>
</dbReference>
<dbReference type="Gene3D" id="2.40.160.50">
    <property type="entry name" value="membrane protein fhac: a member of the omp85/tpsb transporter family"/>
    <property type="match status" value="1"/>
</dbReference>
<evidence type="ECO:0000313" key="9">
    <source>
        <dbReference type="Proteomes" id="UP000004736"/>
    </source>
</evidence>
<evidence type="ECO:0000259" key="5">
    <source>
        <dbReference type="Pfam" id="PF03865"/>
    </source>
</evidence>
<dbReference type="eggNOG" id="COG2831">
    <property type="taxonomic scope" value="Bacteria"/>
</dbReference>
<feature type="domain" description="ShlB POTRA" evidence="7">
    <location>
        <begin position="161"/>
        <end position="201"/>
    </location>
</feature>
<organism evidence="8 9">
    <name type="scientific">Dialister invisus DSM 15470</name>
    <dbReference type="NCBI Taxonomy" id="592028"/>
    <lineage>
        <taxon>Bacteria</taxon>
        <taxon>Bacillati</taxon>
        <taxon>Bacillota</taxon>
        <taxon>Negativicutes</taxon>
        <taxon>Veillonellales</taxon>
        <taxon>Veillonellaceae</taxon>
        <taxon>Dialister</taxon>
    </lineage>
</organism>
<dbReference type="OrthoDB" id="290122at2"/>
<keyword evidence="2" id="KW-0812">Transmembrane</keyword>
<feature type="domain" description="Polypeptide-transport-associated ShlB-type" evidence="6">
    <location>
        <begin position="73"/>
        <end position="144"/>
    </location>
</feature>
<reference evidence="8" key="1">
    <citation type="submission" date="2009-09" db="EMBL/GenBank/DDBJ databases">
        <authorList>
            <person name="Weinstock G."/>
            <person name="Sodergren E."/>
            <person name="Clifton S."/>
            <person name="Fulton L."/>
            <person name="Fulton B."/>
            <person name="Courtney L."/>
            <person name="Fronick C."/>
            <person name="Harrison M."/>
            <person name="Strong C."/>
            <person name="Farmer C."/>
            <person name="Delahaunty K."/>
            <person name="Markovic C."/>
            <person name="Hall O."/>
            <person name="Minx P."/>
            <person name="Tomlinson C."/>
            <person name="Mitreva M."/>
            <person name="Nelson J."/>
            <person name="Hou S."/>
            <person name="Wollam A."/>
            <person name="Pepin K.H."/>
            <person name="Johnson M."/>
            <person name="Bhonagiri V."/>
            <person name="Nash W.E."/>
            <person name="Warren W."/>
            <person name="Chinwalla A."/>
            <person name="Mardis E.R."/>
            <person name="Wilson R.K."/>
        </authorList>
    </citation>
    <scope>NUCLEOTIDE SEQUENCE [LARGE SCALE GENOMIC DNA]</scope>
    <source>
        <strain evidence="8">DSM 15470</strain>
    </source>
</reference>
<feature type="chain" id="PRO_5002999400" evidence="4">
    <location>
        <begin position="22"/>
        <end position="558"/>
    </location>
</feature>
<dbReference type="AlphaFoldDB" id="C9LQ70"/>
<dbReference type="Pfam" id="PF17287">
    <property type="entry name" value="POTRA_3"/>
    <property type="match status" value="1"/>
</dbReference>